<dbReference type="PANTHER" id="PTHR19241">
    <property type="entry name" value="ATP-BINDING CASSETTE TRANSPORTER"/>
    <property type="match status" value="1"/>
</dbReference>
<evidence type="ECO:0000259" key="7">
    <source>
        <dbReference type="PROSITE" id="PS50893"/>
    </source>
</evidence>
<feature type="transmembrane region" description="Helical" evidence="6">
    <location>
        <begin position="599"/>
        <end position="616"/>
    </location>
</feature>
<feature type="domain" description="ABC transporter" evidence="7">
    <location>
        <begin position="83"/>
        <end position="357"/>
    </location>
</feature>
<organism evidence="8 9">
    <name type="scientific">Phytophthora boehmeriae</name>
    <dbReference type="NCBI Taxonomy" id="109152"/>
    <lineage>
        <taxon>Eukaryota</taxon>
        <taxon>Sar</taxon>
        <taxon>Stramenopiles</taxon>
        <taxon>Oomycota</taxon>
        <taxon>Peronosporomycetes</taxon>
        <taxon>Peronosporales</taxon>
        <taxon>Peronosporaceae</taxon>
        <taxon>Phytophthora</taxon>
    </lineage>
</organism>
<keyword evidence="2" id="KW-0813">Transport</keyword>
<dbReference type="FunFam" id="3.40.50.300:FF:000528">
    <property type="entry name" value="ABC transporter G family member 31"/>
    <property type="match status" value="1"/>
</dbReference>
<evidence type="ECO:0000313" key="8">
    <source>
        <dbReference type="EMBL" id="KAG7399681.1"/>
    </source>
</evidence>
<feature type="transmembrane region" description="Helical" evidence="6">
    <location>
        <begin position="1114"/>
        <end position="1134"/>
    </location>
</feature>
<evidence type="ECO:0000256" key="6">
    <source>
        <dbReference type="SAM" id="Phobius"/>
    </source>
</evidence>
<dbReference type="GO" id="GO:0005524">
    <property type="term" value="F:ATP binding"/>
    <property type="evidence" value="ECO:0007669"/>
    <property type="project" value="InterPro"/>
</dbReference>
<dbReference type="InterPro" id="IPR003439">
    <property type="entry name" value="ABC_transporter-like_ATP-bd"/>
</dbReference>
<dbReference type="SMART" id="SM00382">
    <property type="entry name" value="AAA"/>
    <property type="match status" value="2"/>
</dbReference>
<feature type="transmembrane region" description="Helical" evidence="6">
    <location>
        <begin position="684"/>
        <end position="707"/>
    </location>
</feature>
<dbReference type="Pfam" id="PF01061">
    <property type="entry name" value="ABC2_membrane"/>
    <property type="match status" value="2"/>
</dbReference>
<gene>
    <name evidence="8" type="ORF">PHYBOEH_008188</name>
</gene>
<feature type="domain" description="ABC transporter" evidence="7">
    <location>
        <begin position="773"/>
        <end position="1015"/>
    </location>
</feature>
<dbReference type="GO" id="GO:0016020">
    <property type="term" value="C:membrane"/>
    <property type="evidence" value="ECO:0007669"/>
    <property type="project" value="UniProtKB-SubCell"/>
</dbReference>
<keyword evidence="5 6" id="KW-0472">Membrane</keyword>
<proteinExistence type="predicted"/>
<keyword evidence="9" id="KW-1185">Reference proteome</keyword>
<reference evidence="8" key="1">
    <citation type="submission" date="2021-02" db="EMBL/GenBank/DDBJ databases">
        <authorList>
            <person name="Palmer J.M."/>
        </authorList>
    </citation>
    <scope>NUCLEOTIDE SEQUENCE</scope>
    <source>
        <strain evidence="8">SCRP23</strain>
    </source>
</reference>
<evidence type="ECO:0000256" key="3">
    <source>
        <dbReference type="ARBA" id="ARBA00022692"/>
    </source>
</evidence>
<dbReference type="FunFam" id="3.40.50.300:FF:000289">
    <property type="entry name" value="ABC transporter G family member 31"/>
    <property type="match status" value="1"/>
</dbReference>
<dbReference type="Pfam" id="PF19055">
    <property type="entry name" value="ABC2_membrane_7"/>
    <property type="match status" value="1"/>
</dbReference>
<dbReference type="InterPro" id="IPR013525">
    <property type="entry name" value="ABC2_TM"/>
</dbReference>
<dbReference type="EMBL" id="JAGDFL010000047">
    <property type="protein sequence ID" value="KAG7399681.1"/>
    <property type="molecule type" value="Genomic_DNA"/>
</dbReference>
<name>A0A8T1X264_9STRA</name>
<evidence type="ECO:0000256" key="4">
    <source>
        <dbReference type="ARBA" id="ARBA00022989"/>
    </source>
</evidence>
<accession>A0A8T1X264</accession>
<evidence type="ECO:0000256" key="2">
    <source>
        <dbReference type="ARBA" id="ARBA00022448"/>
    </source>
</evidence>
<comment type="caution">
    <text evidence="8">The sequence shown here is derived from an EMBL/GenBank/DDBJ whole genome shotgun (WGS) entry which is preliminary data.</text>
</comment>
<feature type="transmembrane region" description="Helical" evidence="6">
    <location>
        <begin position="457"/>
        <end position="476"/>
    </location>
</feature>
<evidence type="ECO:0000256" key="1">
    <source>
        <dbReference type="ARBA" id="ARBA00004141"/>
    </source>
</evidence>
<feature type="transmembrane region" description="Helical" evidence="6">
    <location>
        <begin position="482"/>
        <end position="499"/>
    </location>
</feature>
<keyword evidence="4 6" id="KW-1133">Transmembrane helix</keyword>
<dbReference type="PROSITE" id="PS50893">
    <property type="entry name" value="ABC_TRANSPORTER_2"/>
    <property type="match status" value="2"/>
</dbReference>
<feature type="transmembrane region" description="Helical" evidence="6">
    <location>
        <begin position="1146"/>
        <end position="1169"/>
    </location>
</feature>
<keyword evidence="3 6" id="KW-0812">Transmembrane</keyword>
<dbReference type="InterPro" id="IPR003593">
    <property type="entry name" value="AAA+_ATPase"/>
</dbReference>
<dbReference type="InterPro" id="IPR043926">
    <property type="entry name" value="ABCG_dom"/>
</dbReference>
<feature type="transmembrane region" description="Helical" evidence="6">
    <location>
        <begin position="1208"/>
        <end position="1237"/>
    </location>
</feature>
<comment type="subcellular location">
    <subcellularLocation>
        <location evidence="1">Membrane</location>
        <topology evidence="1">Multi-pass membrane protein</topology>
    </subcellularLocation>
</comment>
<evidence type="ECO:0000313" key="9">
    <source>
        <dbReference type="Proteomes" id="UP000693981"/>
    </source>
</evidence>
<protein>
    <recommendedName>
        <fullName evidence="7">ABC transporter domain-containing protein</fullName>
    </recommendedName>
</protein>
<evidence type="ECO:0000256" key="5">
    <source>
        <dbReference type="ARBA" id="ARBA00023136"/>
    </source>
</evidence>
<dbReference type="Pfam" id="PF00005">
    <property type="entry name" value="ABC_tran"/>
    <property type="match status" value="2"/>
</dbReference>
<feature type="transmembrane region" description="Helical" evidence="6">
    <location>
        <begin position="520"/>
        <end position="542"/>
    </location>
</feature>
<dbReference type="Proteomes" id="UP000693981">
    <property type="component" value="Unassembled WGS sequence"/>
</dbReference>
<feature type="transmembrane region" description="Helical" evidence="6">
    <location>
        <begin position="1363"/>
        <end position="1384"/>
    </location>
</feature>
<dbReference type="GO" id="GO:0016887">
    <property type="term" value="F:ATP hydrolysis activity"/>
    <property type="evidence" value="ECO:0007669"/>
    <property type="project" value="InterPro"/>
</dbReference>
<dbReference type="OrthoDB" id="115870at2759"/>
<feature type="transmembrane region" description="Helical" evidence="6">
    <location>
        <begin position="1244"/>
        <end position="1270"/>
    </location>
</feature>
<feature type="transmembrane region" description="Helical" evidence="6">
    <location>
        <begin position="562"/>
        <end position="587"/>
    </location>
</feature>
<dbReference type="GO" id="GO:0140359">
    <property type="term" value="F:ABC-type transporter activity"/>
    <property type="evidence" value="ECO:0007669"/>
    <property type="project" value="InterPro"/>
</dbReference>
<sequence length="1389" mass="153890">MGSTAVSTDTSQSPDTTIKTKAVTDPQLFYESVASKLEAVFGRNQPQLEVRFSGVTVSCKETKLQSREHDDYSPELPTIWNVLRNTAVDLVSKRKTETREILKDVSGVLRPGTMTLVLGQPGSGKSTFLKLLSGKLRADGNHVRVNGEITYNGEPRDLVAAKLPQLAAYVPQNDQHFALLSVKETLSFAHAFSTSSEKDLAERADTLLGHNSNPEDHQTLKSAFAMLAHYPQVMMTQLGLQNCWNTLVGDDMVRGVSGGEKKRVTTGEMSQGMHQAIFMDEISTGLDSAATFDIVNAQRTIAHRLGKTMVISLLQPPPDVFDLFDDVILLNEGEVMYYGPRGQIVGYFRELGLECPPNRDVADFLLDLGTPQQHIYELRGTRSGLKPPRLANEYARIFQSSDVHLAMLDRLNDPFDSDSLIEGYMKATPEYPRSVWSTIPTLVQRQLTLIMRDTNTLWSRIILVLVVAVVCSTNFMDVDPTNASTTMGVIFMSTMFPLFEQTSQLSMFVSMRDIFYKQRSANFFQTSAYVLANAVSQIPTALPESFVYGAFLYWIAGLEENAGLFILYELIIFLTVMAAVMIFFFVAAISSNIYITNPLALGILQLVFVFAGFIVTRSQIPDYLIWIYWINPMSWSFRAMAVSQYRSSTFDVCTYNDIDYCSDFGKTMGEYYLSVYDISSGKEWIVLGIVYLVGMIFLFTMLSYFALEYNRYEQDFSPSRSKSKAAEASTHYNLATTPKHDDHGSMASQSNLFDESQVIDIHNHPQTFEDVTIAFKDLWYSVPNPNKPSETIDLLKGVSGVARPGTITALMGSSGAGKTTLMDVIAGRKNTGTVRGKILLNGHEATNLTIRRCTGYCEQTDIHSQTATFYEALAFSAFLRQDSTVSASAKLDSVNEIINLLDLQDIADQMVRGSSLEQMKRLTIGVELAAQPSVLFLDEPTSGLDARFAKMIMGGIRKVANSGRTVICTIHQPSYDVFSVFDNLLLLKRGGETVFFGELGEECRNLVEYFEAIRGVQPLPKGYNPATWMLECVGAGVNQRQGQGEGIDFVQCFNESELKSRLMLALEEEGVGRASPRIPALVFRQKRAASSLVQAKFLIQRFFNMYWRSPAHNITILGVALASVLVLGLVTTGLSSTSYQGVSSGLGIIFVAFQFQGFVSFNSAIPFAFADRAAFYRERSAQTYSSIWYFVGETLVEIPYVFTKGLIISVVIFLFLGVSGFGKFVLFWLAVSLSILVDVYHGQFLAFALPNIIMASLAGSVISTVFFLFVGFNPPGNAILAGYQWLYTITPQRYAMSILGALVYGECSTNPELDAATGEFVNVGPEIGCQPLLDAPVSVGNVTVKGLLEDVYNLKYDDMATNFGALLISIVVFRLLTLLALHFLNHQKR</sequence>